<gene>
    <name evidence="3" type="ORF">GCM10017621_03210</name>
</gene>
<keyword evidence="4" id="KW-1185">Reference proteome</keyword>
<evidence type="ECO:0000313" key="3">
    <source>
        <dbReference type="EMBL" id="GLK50813.1"/>
    </source>
</evidence>
<feature type="transmembrane region" description="Helical" evidence="2">
    <location>
        <begin position="238"/>
        <end position="260"/>
    </location>
</feature>
<comment type="caution">
    <text evidence="3">The sequence shown here is derived from an EMBL/GenBank/DDBJ whole genome shotgun (WGS) entry which is preliminary data.</text>
</comment>
<feature type="transmembrane region" description="Helical" evidence="2">
    <location>
        <begin position="281"/>
        <end position="301"/>
    </location>
</feature>
<dbReference type="AlphaFoldDB" id="A0A9W6IJ05"/>
<organism evidence="3 4">
    <name type="scientific">Maricaulis virginensis</name>
    <dbReference type="NCBI Taxonomy" id="144022"/>
    <lineage>
        <taxon>Bacteria</taxon>
        <taxon>Pseudomonadati</taxon>
        <taxon>Pseudomonadota</taxon>
        <taxon>Alphaproteobacteria</taxon>
        <taxon>Maricaulales</taxon>
        <taxon>Maricaulaceae</taxon>
        <taxon>Maricaulis</taxon>
    </lineage>
</organism>
<feature type="transmembrane region" description="Helical" evidence="2">
    <location>
        <begin position="45"/>
        <end position="66"/>
    </location>
</feature>
<accession>A0A9W6IJ05</accession>
<evidence type="ECO:0000256" key="2">
    <source>
        <dbReference type="SAM" id="Phobius"/>
    </source>
</evidence>
<keyword evidence="2" id="KW-0472">Membrane</keyword>
<protein>
    <submittedName>
        <fullName evidence="3">Membrane protein</fullName>
    </submittedName>
</protein>
<feature type="region of interest" description="Disordered" evidence="1">
    <location>
        <begin position="1"/>
        <end position="32"/>
    </location>
</feature>
<feature type="transmembrane region" description="Helical" evidence="2">
    <location>
        <begin position="130"/>
        <end position="155"/>
    </location>
</feature>
<proteinExistence type="predicted"/>
<feature type="transmembrane region" description="Helical" evidence="2">
    <location>
        <begin position="176"/>
        <end position="198"/>
    </location>
</feature>
<reference evidence="3" key="2">
    <citation type="submission" date="2023-01" db="EMBL/GenBank/DDBJ databases">
        <authorList>
            <person name="Sun Q."/>
            <person name="Evtushenko L."/>
        </authorList>
    </citation>
    <scope>NUCLEOTIDE SEQUENCE</scope>
    <source>
        <strain evidence="3">VKM B-1513</strain>
    </source>
</reference>
<name>A0A9W6IJ05_9PROT</name>
<keyword evidence="2" id="KW-1133">Transmembrane helix</keyword>
<dbReference type="EMBL" id="BSFE01000001">
    <property type="protein sequence ID" value="GLK50813.1"/>
    <property type="molecule type" value="Genomic_DNA"/>
</dbReference>
<feature type="transmembrane region" description="Helical" evidence="2">
    <location>
        <begin position="102"/>
        <end position="124"/>
    </location>
</feature>
<evidence type="ECO:0000313" key="4">
    <source>
        <dbReference type="Proteomes" id="UP001143486"/>
    </source>
</evidence>
<reference evidence="3" key="1">
    <citation type="journal article" date="2014" name="Int. J. Syst. Evol. Microbiol.">
        <title>Complete genome sequence of Corynebacterium casei LMG S-19264T (=DSM 44701T), isolated from a smear-ripened cheese.</title>
        <authorList>
            <consortium name="US DOE Joint Genome Institute (JGI-PGF)"/>
            <person name="Walter F."/>
            <person name="Albersmeier A."/>
            <person name="Kalinowski J."/>
            <person name="Ruckert C."/>
        </authorList>
    </citation>
    <scope>NUCLEOTIDE SEQUENCE</scope>
    <source>
        <strain evidence="3">VKM B-1513</strain>
    </source>
</reference>
<keyword evidence="2" id="KW-0812">Transmembrane</keyword>
<evidence type="ECO:0000256" key="1">
    <source>
        <dbReference type="SAM" id="MobiDB-lite"/>
    </source>
</evidence>
<sequence length="396" mass="43920">MTDEPTPASGSNVPDENGPAEPATPASEPAGNGGERLVFAQSGTIGGILPITLLNALLNIVTLTLWRFWGRTRVRRYLWSTTTINGAPMEYTGSGWELFRSFIVVMLLVFLPIYGVFFAAQLLLPPETVMLVFGLAYIPILIFFSWLLGLAVWIARRYRLSRTTWRGIRFGQAGSANTYAWASVGYGLLTGITLGWYAPAAEMRLTRRLWRETFYGDRRFRILQEDEGLAGPLYPAFALAWIAGVVGYVGFIWAYMYLLFGGFENIGDTPPIPDAMMIAKIYGLALVYVLFVGLASLPYAAAVMRRKAQILGLEGLTFRLDARSLSLGWIYVTNFLIIALTLGFGLPVAQLRLWRYIFKRLEAEGEIDIEAVRQNADRGPRAGEGLADAFDIGNVI</sequence>
<dbReference type="Proteomes" id="UP001143486">
    <property type="component" value="Unassembled WGS sequence"/>
</dbReference>
<dbReference type="Pfam" id="PF05987">
    <property type="entry name" value="DUF898"/>
    <property type="match status" value="1"/>
</dbReference>
<feature type="transmembrane region" description="Helical" evidence="2">
    <location>
        <begin position="328"/>
        <end position="349"/>
    </location>
</feature>
<feature type="compositionally biased region" description="Low complexity" evidence="1">
    <location>
        <begin position="19"/>
        <end position="30"/>
    </location>
</feature>
<dbReference type="RefSeq" id="WP_271185210.1">
    <property type="nucleotide sequence ID" value="NZ_BSFE01000001.1"/>
</dbReference>
<dbReference type="InterPro" id="IPR010295">
    <property type="entry name" value="DUF898"/>
</dbReference>